<dbReference type="InterPro" id="IPR036250">
    <property type="entry name" value="AcylCo_DH-like_C"/>
</dbReference>
<evidence type="ECO:0000256" key="8">
    <source>
        <dbReference type="ARBA" id="ARBA00022946"/>
    </source>
</evidence>
<evidence type="ECO:0000256" key="4">
    <source>
        <dbReference type="ARBA" id="ARBA00019125"/>
    </source>
</evidence>
<dbReference type="Ensembl" id="ENSLLET00000047828.1">
    <property type="protein sequence ID" value="ENSLLEP00000045995.1"/>
    <property type="gene ID" value="ENSLLEG00000029026.1"/>
</dbReference>
<dbReference type="Pfam" id="PF02770">
    <property type="entry name" value="Acyl-CoA_dh_M"/>
    <property type="match status" value="1"/>
</dbReference>
<feature type="domain" description="Acyl-CoA dehydrogenase/oxidase N-terminal" evidence="20">
    <location>
        <begin position="44"/>
        <end position="153"/>
    </location>
</feature>
<evidence type="ECO:0000256" key="7">
    <source>
        <dbReference type="ARBA" id="ARBA00022832"/>
    </source>
</evidence>
<sequence>MSALRAHRVLQHIARQGWRAQSTAPRAAASAPASAAQGFSFEFTEQQKEFQATARKFAREEIIPEAPRYDRTGEYPVPLIKRAWELGLMNGHIPEHCGGLNLGIFDTCLITEEIAYGCTGIQTAIEANSLGQMPVILAGNEAQQKKYLGRLTEEPLMCAYCVTEPGAGSDVAGLKTRAEKKGNEYIVNGQKMWITNGGKANWYFLLARTNPDPKAPTGKAFTGFIVEADSPGVQIGRKELNMGQRCSDTRGIVFEDVRIPAENVLLGEGVGFKIAMGAFDKTRPPVAAGAVGLAQRALDEATKYSLERKTFGKVLAEVRTLLLRVFLYGVVSFYSVCNLGEYCRLLNNPMCLQHNLHFLMFRETHSVHCNNYSNVTIHCVRQHSLTHSGKRVGTINRKYQGTKHCAIHTMLTLQLRRSRVQQDDDLYLHQFLAVTIKLTKMGRAGWKREGGRRAGKGREKTQENKSAETVHRGILFQHASEQPAANPDGHSLTAQHYAVPGEPHCVLDTAHQAPCLSCSVLGVSAREPHAMNTCKDLYELYFFIVGYLFQTEVINIQLQ</sequence>
<keyword evidence="7" id="KW-0443">Lipid metabolism</keyword>
<dbReference type="Pfam" id="PF02771">
    <property type="entry name" value="Acyl-CoA_dh_N"/>
    <property type="match status" value="1"/>
</dbReference>
<accession>A0A8C5R137</accession>
<dbReference type="PANTHER" id="PTHR48083">
    <property type="entry name" value="MEDIUM-CHAIN SPECIFIC ACYL-COA DEHYDROGENASE, MITOCHONDRIAL-RELATED"/>
    <property type="match status" value="1"/>
</dbReference>
<reference evidence="21" key="2">
    <citation type="submission" date="2025-09" db="UniProtKB">
        <authorList>
            <consortium name="Ensembl"/>
        </authorList>
    </citation>
    <scope>IDENTIFICATION</scope>
</reference>
<dbReference type="InterPro" id="IPR006089">
    <property type="entry name" value="Acyl-CoA_DH_CS"/>
</dbReference>
<dbReference type="Gene3D" id="1.20.140.10">
    <property type="entry name" value="Butyryl-CoA Dehydrogenase, subunit A, domain 3"/>
    <property type="match status" value="1"/>
</dbReference>
<evidence type="ECO:0000313" key="21">
    <source>
        <dbReference type="Ensembl" id="ENSLLEP00000045995.1"/>
    </source>
</evidence>
<dbReference type="FunFam" id="1.10.540.10:FF:000010">
    <property type="entry name" value="Medium-chain specific acyl-CoA dehydrogenase, mitochondrial"/>
    <property type="match status" value="1"/>
</dbReference>
<dbReference type="SUPFAM" id="SSF56645">
    <property type="entry name" value="Acyl-CoA dehydrogenase NM domain-like"/>
    <property type="match status" value="1"/>
</dbReference>
<comment type="catalytic activity">
    <reaction evidence="12">
        <text>oxidized [electron-transfer flavoprotein] + hexadecanoyl-CoA + H(+) = (2E)-hexadecenoyl-CoA + reduced [electron-transfer flavoprotein]</text>
        <dbReference type="Rhea" id="RHEA:43448"/>
        <dbReference type="Rhea" id="RHEA-COMP:10685"/>
        <dbReference type="Rhea" id="RHEA-COMP:10686"/>
        <dbReference type="ChEBI" id="CHEBI:15378"/>
        <dbReference type="ChEBI" id="CHEBI:57379"/>
        <dbReference type="ChEBI" id="CHEBI:57692"/>
        <dbReference type="ChEBI" id="CHEBI:58307"/>
        <dbReference type="ChEBI" id="CHEBI:61526"/>
    </reaction>
    <physiologicalReaction direction="left-to-right" evidence="12">
        <dbReference type="Rhea" id="RHEA:43449"/>
    </physiologicalReaction>
</comment>
<comment type="pathway">
    <text evidence="2">Lipid metabolism; mitochondrial fatty acid beta-oxidation.</text>
</comment>
<evidence type="ECO:0000256" key="1">
    <source>
        <dbReference type="ARBA" id="ARBA00001974"/>
    </source>
</evidence>
<comment type="catalytic activity">
    <reaction evidence="14">
        <text>tetradecanoyl-CoA + oxidized [electron-transfer flavoprotein] + H(+) = (2E)-tetradecenoyl-CoA + reduced [electron-transfer flavoprotein]</text>
        <dbReference type="Rhea" id="RHEA:47316"/>
        <dbReference type="Rhea" id="RHEA-COMP:10685"/>
        <dbReference type="Rhea" id="RHEA-COMP:10686"/>
        <dbReference type="ChEBI" id="CHEBI:15378"/>
        <dbReference type="ChEBI" id="CHEBI:57385"/>
        <dbReference type="ChEBI" id="CHEBI:57692"/>
        <dbReference type="ChEBI" id="CHEBI:58307"/>
        <dbReference type="ChEBI" id="CHEBI:61405"/>
    </reaction>
    <physiologicalReaction direction="left-to-right" evidence="14">
        <dbReference type="Rhea" id="RHEA:47317"/>
    </physiologicalReaction>
</comment>
<dbReference type="GO" id="GO:0051793">
    <property type="term" value="P:medium-chain fatty acid catabolic process"/>
    <property type="evidence" value="ECO:0007669"/>
    <property type="project" value="TreeGrafter"/>
</dbReference>
<feature type="region of interest" description="Disordered" evidence="17">
    <location>
        <begin position="447"/>
        <end position="467"/>
    </location>
</feature>
<dbReference type="OrthoDB" id="434771at2759"/>
<evidence type="ECO:0000256" key="14">
    <source>
        <dbReference type="ARBA" id="ARBA00049038"/>
    </source>
</evidence>
<evidence type="ECO:0000256" key="16">
    <source>
        <dbReference type="RuleBase" id="RU362125"/>
    </source>
</evidence>
<dbReference type="Proteomes" id="UP000694569">
    <property type="component" value="Unplaced"/>
</dbReference>
<comment type="similarity">
    <text evidence="3 16">Belongs to the acyl-CoA dehydrogenase family.</text>
</comment>
<name>A0A8C5R137_9ANUR</name>
<dbReference type="PANTHER" id="PTHR48083:SF2">
    <property type="entry name" value="MEDIUM-CHAIN SPECIFIC ACYL-COA DEHYDROGENASE, MITOCHONDRIAL"/>
    <property type="match status" value="1"/>
</dbReference>
<comment type="catalytic activity">
    <reaction evidence="10">
        <text>decanoyl-CoA + oxidized [electron-transfer flavoprotein] + H(+) = (2E)-decenoyl-CoA + reduced [electron-transfer flavoprotein]</text>
        <dbReference type="Rhea" id="RHEA:48176"/>
        <dbReference type="Rhea" id="RHEA-COMP:10685"/>
        <dbReference type="Rhea" id="RHEA-COMP:10686"/>
        <dbReference type="ChEBI" id="CHEBI:15378"/>
        <dbReference type="ChEBI" id="CHEBI:57692"/>
        <dbReference type="ChEBI" id="CHEBI:58307"/>
        <dbReference type="ChEBI" id="CHEBI:61406"/>
        <dbReference type="ChEBI" id="CHEBI:61430"/>
    </reaction>
    <physiologicalReaction direction="left-to-right" evidence="10">
        <dbReference type="Rhea" id="RHEA:48177"/>
    </physiologicalReaction>
</comment>
<evidence type="ECO:0000256" key="6">
    <source>
        <dbReference type="ARBA" id="ARBA00022827"/>
    </source>
</evidence>
<evidence type="ECO:0000256" key="2">
    <source>
        <dbReference type="ARBA" id="ARBA00005198"/>
    </source>
</evidence>
<comment type="cofactor">
    <cofactor evidence="1 16">
        <name>FAD</name>
        <dbReference type="ChEBI" id="CHEBI:57692"/>
    </cofactor>
</comment>
<evidence type="ECO:0000256" key="17">
    <source>
        <dbReference type="SAM" id="MobiDB-lite"/>
    </source>
</evidence>
<evidence type="ECO:0000256" key="5">
    <source>
        <dbReference type="ARBA" id="ARBA00022630"/>
    </source>
</evidence>
<keyword evidence="5 16" id="KW-0285">Flavoprotein</keyword>
<dbReference type="InterPro" id="IPR009075">
    <property type="entry name" value="AcylCo_DH/oxidase_C"/>
</dbReference>
<evidence type="ECO:0000256" key="9">
    <source>
        <dbReference type="ARBA" id="ARBA00023002"/>
    </source>
</evidence>
<keyword evidence="22" id="KW-1185">Reference proteome</keyword>
<dbReference type="Gene3D" id="1.10.540.10">
    <property type="entry name" value="Acyl-CoA dehydrogenase/oxidase, N-terminal domain"/>
    <property type="match status" value="1"/>
</dbReference>
<gene>
    <name evidence="21" type="primary">ACADM</name>
</gene>
<dbReference type="Gene3D" id="2.40.110.10">
    <property type="entry name" value="Butyryl-CoA Dehydrogenase, subunit A, domain 2"/>
    <property type="match status" value="1"/>
</dbReference>
<comment type="catalytic activity">
    <reaction evidence="11">
        <text>dodecanoyl-CoA + oxidized [electron-transfer flavoprotein] + H(+) = (2E)-dodecenoyl-CoA + reduced [electron-transfer flavoprotein]</text>
        <dbReference type="Rhea" id="RHEA:47296"/>
        <dbReference type="Rhea" id="RHEA-COMP:10685"/>
        <dbReference type="Rhea" id="RHEA-COMP:10686"/>
        <dbReference type="ChEBI" id="CHEBI:15378"/>
        <dbReference type="ChEBI" id="CHEBI:57330"/>
        <dbReference type="ChEBI" id="CHEBI:57375"/>
        <dbReference type="ChEBI" id="CHEBI:57692"/>
        <dbReference type="ChEBI" id="CHEBI:58307"/>
    </reaction>
    <physiologicalReaction direction="left-to-right" evidence="11">
        <dbReference type="Rhea" id="RHEA:47297"/>
    </physiologicalReaction>
</comment>
<dbReference type="InterPro" id="IPR009100">
    <property type="entry name" value="AcylCoA_DH/oxidase_NM_dom_sf"/>
</dbReference>
<evidence type="ECO:0000256" key="13">
    <source>
        <dbReference type="ARBA" id="ARBA00048877"/>
    </source>
</evidence>
<dbReference type="FunFam" id="2.40.110.10:FF:000007">
    <property type="entry name" value="Medium-chain specific acyl-CoA dehydrogenase, mitochondrial"/>
    <property type="match status" value="1"/>
</dbReference>
<dbReference type="InterPro" id="IPR006091">
    <property type="entry name" value="Acyl-CoA_Oxase/DH_mid-dom"/>
</dbReference>
<dbReference type="InterPro" id="IPR046373">
    <property type="entry name" value="Acyl-CoA_Oxase/DH_mid-dom_sf"/>
</dbReference>
<evidence type="ECO:0000259" key="20">
    <source>
        <dbReference type="Pfam" id="PF02771"/>
    </source>
</evidence>
<dbReference type="PROSITE" id="PS00072">
    <property type="entry name" value="ACYL_COA_DH_1"/>
    <property type="match status" value="1"/>
</dbReference>
<proteinExistence type="inferred from homology"/>
<keyword evidence="7" id="KW-0276">Fatty acid metabolism</keyword>
<evidence type="ECO:0000256" key="11">
    <source>
        <dbReference type="ARBA" id="ARBA00047893"/>
    </source>
</evidence>
<evidence type="ECO:0000256" key="10">
    <source>
        <dbReference type="ARBA" id="ARBA00047546"/>
    </source>
</evidence>
<protein>
    <recommendedName>
        <fullName evidence="4">Medium-chain specific acyl-CoA dehydrogenase, mitochondrial</fullName>
    </recommendedName>
</protein>
<dbReference type="GO" id="GO:0050660">
    <property type="term" value="F:flavin adenine dinucleotide binding"/>
    <property type="evidence" value="ECO:0007669"/>
    <property type="project" value="InterPro"/>
</dbReference>
<keyword evidence="8" id="KW-0809">Transit peptide</keyword>
<dbReference type="Pfam" id="PF00441">
    <property type="entry name" value="Acyl-CoA_dh_1"/>
    <property type="match status" value="1"/>
</dbReference>
<evidence type="ECO:0000256" key="3">
    <source>
        <dbReference type="ARBA" id="ARBA00009347"/>
    </source>
</evidence>
<evidence type="ECO:0000256" key="15">
    <source>
        <dbReference type="ARBA" id="ARBA00049192"/>
    </source>
</evidence>
<dbReference type="GO" id="GO:0070991">
    <property type="term" value="F:medium-chain fatty acyl-CoA dehydrogenase activity"/>
    <property type="evidence" value="ECO:0007669"/>
    <property type="project" value="TreeGrafter"/>
</dbReference>
<dbReference type="InterPro" id="IPR050741">
    <property type="entry name" value="Acyl-CoA_dehydrogenase"/>
</dbReference>
<dbReference type="InterPro" id="IPR037069">
    <property type="entry name" value="AcylCoA_DH/ox_N_sf"/>
</dbReference>
<keyword evidence="9 16" id="KW-0560">Oxidoreductase</keyword>
<feature type="domain" description="Acyl-CoA oxidase/dehydrogenase middle" evidence="19">
    <location>
        <begin position="159"/>
        <end position="257"/>
    </location>
</feature>
<keyword evidence="6 16" id="KW-0274">FAD</keyword>
<dbReference type="InterPro" id="IPR013786">
    <property type="entry name" value="AcylCoA_DH/ox_N"/>
</dbReference>
<dbReference type="GeneTree" id="ENSGT00940000158429"/>
<dbReference type="AlphaFoldDB" id="A0A8C5R137"/>
<comment type="catalytic activity">
    <reaction evidence="15">
        <text>hexanoyl-CoA + oxidized [electron-transfer flavoprotein] + H(+) = (2E)-hexenoyl-CoA + reduced [electron-transfer flavoprotein]</text>
        <dbReference type="Rhea" id="RHEA:43464"/>
        <dbReference type="Rhea" id="RHEA-COMP:10685"/>
        <dbReference type="Rhea" id="RHEA-COMP:10686"/>
        <dbReference type="ChEBI" id="CHEBI:15378"/>
        <dbReference type="ChEBI" id="CHEBI:57692"/>
        <dbReference type="ChEBI" id="CHEBI:58307"/>
        <dbReference type="ChEBI" id="CHEBI:62077"/>
        <dbReference type="ChEBI" id="CHEBI:62620"/>
    </reaction>
    <physiologicalReaction direction="left-to-right" evidence="15">
        <dbReference type="Rhea" id="RHEA:43465"/>
    </physiologicalReaction>
</comment>
<evidence type="ECO:0000259" key="19">
    <source>
        <dbReference type="Pfam" id="PF02770"/>
    </source>
</evidence>
<evidence type="ECO:0000256" key="12">
    <source>
        <dbReference type="ARBA" id="ARBA00047916"/>
    </source>
</evidence>
<reference evidence="21" key="1">
    <citation type="submission" date="2025-08" db="UniProtKB">
        <authorList>
            <consortium name="Ensembl"/>
        </authorList>
    </citation>
    <scope>IDENTIFICATION</scope>
</reference>
<evidence type="ECO:0000313" key="22">
    <source>
        <dbReference type="Proteomes" id="UP000694569"/>
    </source>
</evidence>
<comment type="catalytic activity">
    <reaction evidence="13">
        <text>octanoyl-CoA + oxidized [electron-transfer flavoprotein] + H(+) = (2E)-octenoyl-CoA + reduced [electron-transfer flavoprotein]</text>
        <dbReference type="Rhea" id="RHEA:48180"/>
        <dbReference type="Rhea" id="RHEA-COMP:10685"/>
        <dbReference type="Rhea" id="RHEA-COMP:10686"/>
        <dbReference type="ChEBI" id="CHEBI:15378"/>
        <dbReference type="ChEBI" id="CHEBI:57386"/>
        <dbReference type="ChEBI" id="CHEBI:57692"/>
        <dbReference type="ChEBI" id="CHEBI:58307"/>
        <dbReference type="ChEBI" id="CHEBI:62242"/>
    </reaction>
    <physiologicalReaction direction="left-to-right" evidence="13">
        <dbReference type="Rhea" id="RHEA:48181"/>
    </physiologicalReaction>
</comment>
<dbReference type="SUPFAM" id="SSF47203">
    <property type="entry name" value="Acyl-CoA dehydrogenase C-terminal domain-like"/>
    <property type="match status" value="1"/>
</dbReference>
<dbReference type="GO" id="GO:0005739">
    <property type="term" value="C:mitochondrion"/>
    <property type="evidence" value="ECO:0007669"/>
    <property type="project" value="TreeGrafter"/>
</dbReference>
<evidence type="ECO:0000259" key="18">
    <source>
        <dbReference type="Pfam" id="PF00441"/>
    </source>
</evidence>
<organism evidence="21 22">
    <name type="scientific">Leptobrachium leishanense</name>
    <name type="common">Leishan spiny toad</name>
    <dbReference type="NCBI Taxonomy" id="445787"/>
    <lineage>
        <taxon>Eukaryota</taxon>
        <taxon>Metazoa</taxon>
        <taxon>Chordata</taxon>
        <taxon>Craniata</taxon>
        <taxon>Vertebrata</taxon>
        <taxon>Euteleostomi</taxon>
        <taxon>Amphibia</taxon>
        <taxon>Batrachia</taxon>
        <taxon>Anura</taxon>
        <taxon>Pelobatoidea</taxon>
        <taxon>Megophryidae</taxon>
        <taxon>Leptobrachium</taxon>
    </lineage>
</organism>
<feature type="domain" description="Acyl-CoA dehydrogenase/oxidase C-terminal" evidence="18">
    <location>
        <begin position="270"/>
        <end position="318"/>
    </location>
</feature>